<gene>
    <name evidence="2" type="ORF">SAMN05192542_104589</name>
</gene>
<evidence type="ECO:0000313" key="3">
    <source>
        <dbReference type="Proteomes" id="UP000199120"/>
    </source>
</evidence>
<name>A0A1H7M238_9BURK</name>
<proteinExistence type="inferred from homology"/>
<comment type="similarity">
    <text evidence="1">Belongs to the HyuE racemase family.</text>
</comment>
<dbReference type="Proteomes" id="UP000199120">
    <property type="component" value="Unassembled WGS sequence"/>
</dbReference>
<organism evidence="2 3">
    <name type="scientific">Paraburkholderia caballeronis</name>
    <dbReference type="NCBI Taxonomy" id="416943"/>
    <lineage>
        <taxon>Bacteria</taxon>
        <taxon>Pseudomonadati</taxon>
        <taxon>Pseudomonadota</taxon>
        <taxon>Betaproteobacteria</taxon>
        <taxon>Burkholderiales</taxon>
        <taxon>Burkholderiaceae</taxon>
        <taxon>Paraburkholderia</taxon>
    </lineage>
</organism>
<dbReference type="Gene3D" id="3.40.50.12500">
    <property type="match status" value="1"/>
</dbReference>
<protein>
    <submittedName>
        <fullName evidence="2">Asp/Glu/hydantoin racemase</fullName>
    </submittedName>
</protein>
<reference evidence="3" key="1">
    <citation type="submission" date="2016-10" db="EMBL/GenBank/DDBJ databases">
        <authorList>
            <person name="Varghese N."/>
            <person name="Submissions S."/>
        </authorList>
    </citation>
    <scope>NUCLEOTIDE SEQUENCE [LARGE SCALE GENOMIC DNA]</scope>
    <source>
        <strain evidence="3">LMG 26416</strain>
    </source>
</reference>
<dbReference type="GO" id="GO:0047661">
    <property type="term" value="F:amino-acid racemase activity"/>
    <property type="evidence" value="ECO:0007669"/>
    <property type="project" value="InterPro"/>
</dbReference>
<dbReference type="InterPro" id="IPR053714">
    <property type="entry name" value="Iso_Racemase_Enz_sf"/>
</dbReference>
<keyword evidence="3" id="KW-1185">Reference proteome</keyword>
<dbReference type="EMBL" id="FOAJ01000004">
    <property type="protein sequence ID" value="SEL05296.1"/>
    <property type="molecule type" value="Genomic_DNA"/>
</dbReference>
<dbReference type="RefSeq" id="WP_090547463.1">
    <property type="nucleotide sequence ID" value="NZ_FNSR01000002.1"/>
</dbReference>
<dbReference type="PANTHER" id="PTHR28047:SF5">
    <property type="entry name" value="PROTEIN DCG1"/>
    <property type="match status" value="1"/>
</dbReference>
<evidence type="ECO:0000313" key="2">
    <source>
        <dbReference type="EMBL" id="SEL05296.1"/>
    </source>
</evidence>
<dbReference type="AlphaFoldDB" id="A0A1H7M238"/>
<sequence length="249" mass="27010">MSSPLVPPLASPIRICVLVPVATDQFNQRIMKAVAPVVPPDVQVEVRNITSGHPCIENRTNWLENGMPVVNLARQIAADGFDGIWLTDFDMCGVEAARELIDIPIIGGFPTSAFTALMLSQRFSIITILQSTLAMQRGHTLTYGLQDSFASILALNCPVDQLDNVEVVVARTFELARKAVEQDGAQSILLGCTGFVDVAARVSALLEDALGYYVPVIDPNHAGFSLLVSLVRMRVRPSRATYSKVTEST</sequence>
<dbReference type="InterPro" id="IPR015942">
    <property type="entry name" value="Asp/Glu/hydantoin_racemase"/>
</dbReference>
<dbReference type="Pfam" id="PF01177">
    <property type="entry name" value="Asp_Glu_race"/>
    <property type="match status" value="1"/>
</dbReference>
<dbReference type="STRING" id="416943.SAMN05445871_3587"/>
<dbReference type="OrthoDB" id="9791723at2"/>
<evidence type="ECO:0000256" key="1">
    <source>
        <dbReference type="ARBA" id="ARBA00038414"/>
    </source>
</evidence>
<accession>A0A1H7M238</accession>
<dbReference type="PANTHER" id="PTHR28047">
    <property type="entry name" value="PROTEIN DCG1"/>
    <property type="match status" value="1"/>
</dbReference>
<dbReference type="InterPro" id="IPR052186">
    <property type="entry name" value="Hydantoin_racemase-like"/>
</dbReference>